<keyword evidence="3" id="KW-1185">Reference proteome</keyword>
<evidence type="ECO:0000256" key="1">
    <source>
        <dbReference type="SAM" id="MobiDB-lite"/>
    </source>
</evidence>
<dbReference type="Proteomes" id="UP000521943">
    <property type="component" value="Unassembled WGS sequence"/>
</dbReference>
<gene>
    <name evidence="2" type="ORF">DFP72DRAFT_840634</name>
</gene>
<proteinExistence type="predicted"/>
<comment type="caution">
    <text evidence="2">The sequence shown here is derived from an EMBL/GenBank/DDBJ whole genome shotgun (WGS) entry which is preliminary data.</text>
</comment>
<evidence type="ECO:0000313" key="2">
    <source>
        <dbReference type="EMBL" id="KAF6764600.1"/>
    </source>
</evidence>
<dbReference type="EMBL" id="JACGCI010000004">
    <property type="protein sequence ID" value="KAF6764600.1"/>
    <property type="molecule type" value="Genomic_DNA"/>
</dbReference>
<evidence type="ECO:0000313" key="3">
    <source>
        <dbReference type="Proteomes" id="UP000521943"/>
    </source>
</evidence>
<reference evidence="2 3" key="1">
    <citation type="submission" date="2020-07" db="EMBL/GenBank/DDBJ databases">
        <title>Comparative genomics of pyrophilous fungi reveals a link between fire events and developmental genes.</title>
        <authorList>
            <consortium name="DOE Joint Genome Institute"/>
            <person name="Steindorff A.S."/>
            <person name="Carver A."/>
            <person name="Calhoun S."/>
            <person name="Stillman K."/>
            <person name="Liu H."/>
            <person name="Lipzen A."/>
            <person name="Pangilinan J."/>
            <person name="Labutti K."/>
            <person name="Bruns T.D."/>
            <person name="Grigoriev I.V."/>
        </authorList>
    </citation>
    <scope>NUCLEOTIDE SEQUENCE [LARGE SCALE GENOMIC DNA]</scope>
    <source>
        <strain evidence="2 3">CBS 144469</strain>
    </source>
</reference>
<name>A0A8H6MDK6_9AGAR</name>
<dbReference type="AlphaFoldDB" id="A0A8H6MDK6"/>
<organism evidence="2 3">
    <name type="scientific">Ephemerocybe angulata</name>
    <dbReference type="NCBI Taxonomy" id="980116"/>
    <lineage>
        <taxon>Eukaryota</taxon>
        <taxon>Fungi</taxon>
        <taxon>Dikarya</taxon>
        <taxon>Basidiomycota</taxon>
        <taxon>Agaricomycotina</taxon>
        <taxon>Agaricomycetes</taxon>
        <taxon>Agaricomycetidae</taxon>
        <taxon>Agaricales</taxon>
        <taxon>Agaricineae</taxon>
        <taxon>Psathyrellaceae</taxon>
        <taxon>Ephemerocybe</taxon>
    </lineage>
</organism>
<feature type="region of interest" description="Disordered" evidence="1">
    <location>
        <begin position="38"/>
        <end position="95"/>
    </location>
</feature>
<protein>
    <submittedName>
        <fullName evidence="2">Uncharacterized protein</fullName>
    </submittedName>
</protein>
<accession>A0A8H6MDK6</accession>
<sequence>MSSSVSFGSFFDGCDDSGTSATSEGWASAWDVPRLAVGGSASNATDEITEPDSAVSENEACTSKPVAQQGEDGDVDIRRHSGASKKTSSRSVLRRRRSVRLSGEVIKARTSDVAAEVLTFCIQKDEEKKDHAPKERTAETRPLSPEVKKIFAKPAVWVDPFKSSDPKMRRDYIAYCTTCELWLGDESDPNIRRKVTLAQDGVTAIGVLFARSSLLFKPTDRSHTCTFHHAAQVGR</sequence>